<protein>
    <recommendedName>
        <fullName evidence="1">Putative tail fiber protein gp53-like C-terminal domain-containing protein</fullName>
    </recommendedName>
</protein>
<feature type="domain" description="Putative tail fiber protein gp53-like C-terminal" evidence="1">
    <location>
        <begin position="128"/>
        <end position="198"/>
    </location>
</feature>
<dbReference type="RefSeq" id="WP_317678590.1">
    <property type="nucleotide sequence ID" value="NZ_JAWLOF010000009.1"/>
</dbReference>
<gene>
    <name evidence="2" type="ORF">R4P48_14025</name>
</gene>
<comment type="caution">
    <text evidence="2">The sequence shown here is derived from an EMBL/GenBank/DDBJ whole genome shotgun (WGS) entry which is preliminary data.</text>
</comment>
<dbReference type="EMBL" id="JAWLOF010000009">
    <property type="protein sequence ID" value="MDV7023790.1"/>
    <property type="molecule type" value="Genomic_DNA"/>
</dbReference>
<evidence type="ECO:0000259" key="1">
    <source>
        <dbReference type="Pfam" id="PF21882"/>
    </source>
</evidence>
<dbReference type="InterPro" id="IPR054075">
    <property type="entry name" value="Gp53-like_C"/>
</dbReference>
<dbReference type="Proteomes" id="UP001187066">
    <property type="component" value="Unassembled WGS sequence"/>
</dbReference>
<sequence>MAKNEFKPFAIGAGANVTPQADWEEMPALFTGFQSGKASSAQVNKAIRQASFVASALAQFVAEKTGKEVLDDGDVSGFIALLTSGFGKQYLSRNNPFEDIKNDGSTAISTALGNLGFQESSTSFQLGSIIIKFGNSGAAVPVSGYQFAFPTPFPTTCYSLLITGWQLPIGHTGRNKFGAKLTVSDGMTATGFDYIAIGA</sequence>
<dbReference type="Pfam" id="PF21882">
    <property type="entry name" value="Gp53-like_C"/>
    <property type="match status" value="1"/>
</dbReference>
<evidence type="ECO:0000313" key="2">
    <source>
        <dbReference type="EMBL" id="MDV7023790.1"/>
    </source>
</evidence>
<organism evidence="2 3">
    <name type="scientific">Atlantibacter subterraneus</name>
    <dbReference type="NCBI Taxonomy" id="255519"/>
    <lineage>
        <taxon>Bacteria</taxon>
        <taxon>Pseudomonadati</taxon>
        <taxon>Pseudomonadota</taxon>
        <taxon>Gammaproteobacteria</taxon>
        <taxon>Enterobacterales</taxon>
        <taxon>Enterobacteriaceae</taxon>
        <taxon>Atlantibacter</taxon>
    </lineage>
</organism>
<accession>A0ABU4E3U5</accession>
<keyword evidence="3" id="KW-1185">Reference proteome</keyword>
<name>A0ABU4E3U5_9ENTR</name>
<evidence type="ECO:0000313" key="3">
    <source>
        <dbReference type="Proteomes" id="UP001187066"/>
    </source>
</evidence>
<proteinExistence type="predicted"/>
<reference evidence="2 3" key="1">
    <citation type="submission" date="2023-10" db="EMBL/GenBank/DDBJ databases">
        <authorList>
            <person name="Dale J."/>
        </authorList>
    </citation>
    <scope>NUCLEOTIDE SEQUENCE [LARGE SCALE GENOMIC DNA]</scope>
    <source>
        <strain evidence="2 3">2023EL-00970</strain>
    </source>
</reference>